<evidence type="ECO:0000256" key="1">
    <source>
        <dbReference type="SAM" id="MobiDB-lite"/>
    </source>
</evidence>
<comment type="caution">
    <text evidence="3">The sequence shown here is derived from an EMBL/GenBank/DDBJ whole genome shotgun (WGS) entry which is preliminary data.</text>
</comment>
<dbReference type="InterPro" id="IPR053827">
    <property type="entry name" value="Gp10_C"/>
</dbReference>
<dbReference type="Proteomes" id="UP000005963">
    <property type="component" value="Unassembled WGS sequence"/>
</dbReference>
<proteinExistence type="predicted"/>
<name>A0ABN0EL02_9FIRM</name>
<dbReference type="Pfam" id="PF21939">
    <property type="entry name" value="Gp10_C"/>
    <property type="match status" value="1"/>
</dbReference>
<protein>
    <recommendedName>
        <fullName evidence="2">Baseplate structural protein Gp10 C-terminal domain-containing protein</fullName>
    </recommendedName>
</protein>
<dbReference type="EMBL" id="ADMB01000014">
    <property type="protein sequence ID" value="EHR38942.1"/>
    <property type="molecule type" value="Genomic_DNA"/>
</dbReference>
<evidence type="ECO:0000313" key="3">
    <source>
        <dbReference type="EMBL" id="EHR38942.1"/>
    </source>
</evidence>
<sequence length="161" mass="17358">MTSLGSGNFLKGMIIPFYGELKNIPEGWLLCDGTNGTPDLRGKTLIGTGTISDEWGTVTYKVKESGGERLHKLTIKEMPSHNHTGTTNNSGLHNHGLPTTGNYNGGGTGYDDGGGNNPNYTRCFSATNGLHNHNLIINNTGSDNPHNLMQPYLVVNYIIKI</sequence>
<feature type="region of interest" description="Disordered" evidence="1">
    <location>
        <begin position="79"/>
        <end position="110"/>
    </location>
</feature>
<feature type="compositionally biased region" description="Polar residues" evidence="1">
    <location>
        <begin position="81"/>
        <end position="92"/>
    </location>
</feature>
<feature type="domain" description="Baseplate structural protein Gp10 C-terminal" evidence="2">
    <location>
        <begin position="42"/>
        <end position="156"/>
    </location>
</feature>
<keyword evidence="4" id="KW-1185">Reference proteome</keyword>
<evidence type="ECO:0000313" key="4">
    <source>
        <dbReference type="Proteomes" id="UP000005963"/>
    </source>
</evidence>
<gene>
    <name evidence="3" type="ORF">HMPREF9454_00335</name>
</gene>
<dbReference type="SUPFAM" id="SSF88874">
    <property type="entry name" value="Receptor-binding domain of short tail fibre protein gp12"/>
    <property type="match status" value="1"/>
</dbReference>
<organism evidence="3 4">
    <name type="scientific">Megamonas funiformis YIT 11815</name>
    <dbReference type="NCBI Taxonomy" id="742816"/>
    <lineage>
        <taxon>Bacteria</taxon>
        <taxon>Bacillati</taxon>
        <taxon>Bacillota</taxon>
        <taxon>Negativicutes</taxon>
        <taxon>Selenomonadales</taxon>
        <taxon>Selenomonadaceae</taxon>
        <taxon>Megamonas</taxon>
    </lineage>
</organism>
<evidence type="ECO:0000259" key="2">
    <source>
        <dbReference type="Pfam" id="PF21939"/>
    </source>
</evidence>
<accession>A0ABN0EL02</accession>
<dbReference type="CDD" id="cd22641">
    <property type="entry name" value="C24-like"/>
    <property type="match status" value="1"/>
</dbReference>
<reference evidence="3 4" key="1">
    <citation type="submission" date="2012-01" db="EMBL/GenBank/DDBJ databases">
        <title>The Genome Sequence of Megamonas funiformis YIT 11815.</title>
        <authorList>
            <consortium name="The Broad Institute Genome Sequencing Platform"/>
            <person name="Earl A."/>
            <person name="Ward D."/>
            <person name="Feldgarden M."/>
            <person name="Gevers D."/>
            <person name="Morotomi M."/>
            <person name="Young S.K."/>
            <person name="Zeng Q."/>
            <person name="Gargeya S."/>
            <person name="Fitzgerald M."/>
            <person name="Haas B."/>
            <person name="Abouelleil A."/>
            <person name="Alvarado L."/>
            <person name="Arachchi H.M."/>
            <person name="Berlin A."/>
            <person name="Chapman S.B."/>
            <person name="Gearin G."/>
            <person name="Goldberg J."/>
            <person name="Griggs A."/>
            <person name="Gujja S."/>
            <person name="Hansen M."/>
            <person name="Heiman D."/>
            <person name="Howarth C."/>
            <person name="Larimer J."/>
            <person name="Lui A."/>
            <person name="MacDonald P.J.P."/>
            <person name="McCowen C."/>
            <person name="Montmayeur A."/>
            <person name="Murphy C."/>
            <person name="Neiman D."/>
            <person name="Pearson M."/>
            <person name="Priest M."/>
            <person name="Roberts A."/>
            <person name="Saif S."/>
            <person name="Shea T."/>
            <person name="Sisk P."/>
            <person name="Stolte C."/>
            <person name="Sykes S."/>
            <person name="Wortman J."/>
            <person name="Nusbaum C."/>
            <person name="Birren B."/>
        </authorList>
    </citation>
    <scope>NUCLEOTIDE SEQUENCE [LARGE SCALE GENOMIC DNA]</scope>
    <source>
        <strain evidence="3 4">YIT 11815</strain>
    </source>
</reference>